<evidence type="ECO:0000259" key="2">
    <source>
        <dbReference type="Pfam" id="PF14200"/>
    </source>
</evidence>
<evidence type="ECO:0000313" key="3">
    <source>
        <dbReference type="EMBL" id="SBT38809.1"/>
    </source>
</evidence>
<dbReference type="PROSITE" id="PS50231">
    <property type="entry name" value="RICIN_B_LECTIN"/>
    <property type="match status" value="1"/>
</dbReference>
<feature type="chain" id="PRO_5039384349" evidence="1">
    <location>
        <begin position="27"/>
        <end position="194"/>
    </location>
</feature>
<dbReference type="Proteomes" id="UP000199385">
    <property type="component" value="Chromosome I"/>
</dbReference>
<dbReference type="OrthoDB" id="3530041at2"/>
<sequence>MTMRTIIAVLMGVVAAVAPASAPASAAADQFVAVTDATVTSDTLLEPVAARIGATLRFVPPQGRSGRVLTSKATQQWNVPQVKVDGVFVRDTFNLINRVESDGRRLCLDVEGDSKQAGARLVLRPCDGTSSQMWTRPGSPIGAVLLVNRWSGLVMNKAGDRVTQQQIIRAESSEERRTAFQVQQFNFPRAVGLF</sequence>
<keyword evidence="3" id="KW-0430">Lectin</keyword>
<dbReference type="GO" id="GO:0030246">
    <property type="term" value="F:carbohydrate binding"/>
    <property type="evidence" value="ECO:0007669"/>
    <property type="project" value="UniProtKB-KW"/>
</dbReference>
<dbReference type="InterPro" id="IPR000772">
    <property type="entry name" value="Ricin_B_lectin"/>
</dbReference>
<dbReference type="PATRIC" id="fig|261654.4.peg.693"/>
<dbReference type="RefSeq" id="WP_091657182.1">
    <property type="nucleotide sequence ID" value="NZ_LT594323.1"/>
</dbReference>
<organism evidence="3 4">
    <name type="scientific">Micromonospora auratinigra</name>
    <dbReference type="NCBI Taxonomy" id="261654"/>
    <lineage>
        <taxon>Bacteria</taxon>
        <taxon>Bacillati</taxon>
        <taxon>Actinomycetota</taxon>
        <taxon>Actinomycetes</taxon>
        <taxon>Micromonosporales</taxon>
        <taxon>Micromonosporaceae</taxon>
        <taxon>Micromonospora</taxon>
    </lineage>
</organism>
<gene>
    <name evidence="3" type="ORF">GA0070611_0682</name>
</gene>
<keyword evidence="4" id="KW-1185">Reference proteome</keyword>
<feature type="signal peptide" evidence="1">
    <location>
        <begin position="1"/>
        <end position="26"/>
    </location>
</feature>
<dbReference type="EMBL" id="LT594323">
    <property type="protein sequence ID" value="SBT38809.1"/>
    <property type="molecule type" value="Genomic_DNA"/>
</dbReference>
<name>A0A1A8Z4E9_9ACTN</name>
<dbReference type="AlphaFoldDB" id="A0A1A8Z4E9"/>
<keyword evidence="1" id="KW-0732">Signal</keyword>
<proteinExistence type="predicted"/>
<dbReference type="Gene3D" id="2.80.10.50">
    <property type="match status" value="1"/>
</dbReference>
<reference evidence="4" key="1">
    <citation type="submission" date="2016-06" db="EMBL/GenBank/DDBJ databases">
        <authorList>
            <person name="Varghese N."/>
            <person name="Submissions Spin"/>
        </authorList>
    </citation>
    <scope>NUCLEOTIDE SEQUENCE [LARGE SCALE GENOMIC DNA]</scope>
    <source>
        <strain evidence="4">DSM 44815</strain>
    </source>
</reference>
<accession>A0A1A8Z4E9</accession>
<feature type="domain" description="Ricin B lectin" evidence="2">
    <location>
        <begin position="74"/>
        <end position="159"/>
    </location>
</feature>
<dbReference type="CDD" id="cd00161">
    <property type="entry name" value="beta-trefoil_Ricin-like"/>
    <property type="match status" value="1"/>
</dbReference>
<dbReference type="Pfam" id="PF14200">
    <property type="entry name" value="RicinB_lectin_2"/>
    <property type="match status" value="1"/>
</dbReference>
<dbReference type="SUPFAM" id="SSF50370">
    <property type="entry name" value="Ricin B-like lectins"/>
    <property type="match status" value="1"/>
</dbReference>
<evidence type="ECO:0000313" key="4">
    <source>
        <dbReference type="Proteomes" id="UP000199385"/>
    </source>
</evidence>
<evidence type="ECO:0000256" key="1">
    <source>
        <dbReference type="SAM" id="SignalP"/>
    </source>
</evidence>
<protein>
    <submittedName>
        <fullName evidence="3">Ricin-type beta-trefoil lectin domain</fullName>
    </submittedName>
</protein>
<dbReference type="InterPro" id="IPR035992">
    <property type="entry name" value="Ricin_B-like_lectins"/>
</dbReference>